<dbReference type="OrthoDB" id="10005019at2"/>
<evidence type="ECO:0000313" key="1">
    <source>
        <dbReference type="EMBL" id="BBO77677.1"/>
    </source>
</evidence>
<dbReference type="AlphaFoldDB" id="A0A5K7ZNB9"/>
<gene>
    <name evidence="1" type="ORF">DSCW_50940</name>
</gene>
<dbReference type="RefSeq" id="WP_155306403.1">
    <property type="nucleotide sequence ID" value="NZ_AP021875.1"/>
</dbReference>
<dbReference type="InterPro" id="IPR011989">
    <property type="entry name" value="ARM-like"/>
</dbReference>
<dbReference type="EMBL" id="AP021875">
    <property type="protein sequence ID" value="BBO77677.1"/>
    <property type="molecule type" value="Genomic_DNA"/>
</dbReference>
<reference evidence="1 2" key="1">
    <citation type="submission" date="2019-11" db="EMBL/GenBank/DDBJ databases">
        <title>Comparative genomics of hydrocarbon-degrading Desulfosarcina strains.</title>
        <authorList>
            <person name="Watanabe M."/>
            <person name="Kojima H."/>
            <person name="Fukui M."/>
        </authorList>
    </citation>
    <scope>NUCLEOTIDE SEQUENCE [LARGE SCALE GENOMIC DNA]</scope>
    <source>
        <strain evidence="1 2">PP31</strain>
    </source>
</reference>
<evidence type="ECO:0000313" key="2">
    <source>
        <dbReference type="Proteomes" id="UP000427769"/>
    </source>
</evidence>
<dbReference type="Gene3D" id="1.25.10.10">
    <property type="entry name" value="Leucine-rich Repeat Variant"/>
    <property type="match status" value="1"/>
</dbReference>
<evidence type="ECO:0008006" key="3">
    <source>
        <dbReference type="Google" id="ProtNLM"/>
    </source>
</evidence>
<dbReference type="Proteomes" id="UP000427769">
    <property type="component" value="Chromosome"/>
</dbReference>
<proteinExistence type="predicted"/>
<sequence length="234" mass="25986">MAVFKAALGCMIVVYLGFQANFVSAGEAIRHSAGARAAVQKSSLIRRVESLPPSQALEYLTHIEILSDAQLLDQAIHQGFGHRRKQAVVHSLGALRQPINQILADGSVVSRGKLFYVVGKVIATFDEEAVTPLLECYRRGDAITRANVVRVCGDISGDPRIRRLLVEALEDRDFYEDTASEANASGDPMRVCDLAYNQIVLHYQVRSVPRMLGRYHRLKTRDRYIGMLKAMMAS</sequence>
<name>A0A5K7ZNB9_9BACT</name>
<keyword evidence="2" id="KW-1185">Reference proteome</keyword>
<organism evidence="1 2">
    <name type="scientific">Desulfosarcina widdelii</name>
    <dbReference type="NCBI Taxonomy" id="947919"/>
    <lineage>
        <taxon>Bacteria</taxon>
        <taxon>Pseudomonadati</taxon>
        <taxon>Thermodesulfobacteriota</taxon>
        <taxon>Desulfobacteria</taxon>
        <taxon>Desulfobacterales</taxon>
        <taxon>Desulfosarcinaceae</taxon>
        <taxon>Desulfosarcina</taxon>
    </lineage>
</organism>
<accession>A0A5K7ZNB9</accession>
<protein>
    <recommendedName>
        <fullName evidence="3">PBS lyase</fullName>
    </recommendedName>
</protein>
<dbReference type="KEGG" id="dwd:DSCW_50940"/>